<feature type="chain" id="PRO_5008019079" evidence="1">
    <location>
        <begin position="27"/>
        <end position="193"/>
    </location>
</feature>
<reference evidence="2 3" key="1">
    <citation type="submission" date="2015-09" db="EMBL/GenBank/DDBJ databases">
        <authorList>
            <consortium name="Pathogen Informatics"/>
        </authorList>
    </citation>
    <scope>NUCLEOTIDE SEQUENCE [LARGE SCALE GENOMIC DNA]</scope>
    <source>
        <strain evidence="2 3">2789STDY5834876</strain>
    </source>
</reference>
<proteinExistence type="predicted"/>
<feature type="signal peptide" evidence="1">
    <location>
        <begin position="1"/>
        <end position="26"/>
    </location>
</feature>
<dbReference type="AlphaFoldDB" id="A0A174CA01"/>
<accession>A0A174CA01</accession>
<dbReference type="PROSITE" id="PS51257">
    <property type="entry name" value="PROKAR_LIPOPROTEIN"/>
    <property type="match status" value="1"/>
</dbReference>
<dbReference type="RefSeq" id="WP_055152001.1">
    <property type="nucleotide sequence ID" value="NZ_CYZU01000009.1"/>
</dbReference>
<evidence type="ECO:0000313" key="2">
    <source>
        <dbReference type="EMBL" id="CUO09607.1"/>
    </source>
</evidence>
<dbReference type="EMBL" id="CYZU01000009">
    <property type="protein sequence ID" value="CUO09607.1"/>
    <property type="molecule type" value="Genomic_DNA"/>
</dbReference>
<dbReference type="OrthoDB" id="1975569at2"/>
<gene>
    <name evidence="2" type="ORF">ERS852491_01259</name>
</gene>
<name>A0A174CA01_9FIRM</name>
<evidence type="ECO:0000313" key="3">
    <source>
        <dbReference type="Proteomes" id="UP000095544"/>
    </source>
</evidence>
<organism evidence="2 3">
    <name type="scientific">Faecalicatena contorta</name>
    <dbReference type="NCBI Taxonomy" id="39482"/>
    <lineage>
        <taxon>Bacteria</taxon>
        <taxon>Bacillati</taxon>
        <taxon>Bacillota</taxon>
        <taxon>Clostridia</taxon>
        <taxon>Lachnospirales</taxon>
        <taxon>Lachnospiraceae</taxon>
        <taxon>Faecalicatena</taxon>
    </lineage>
</organism>
<sequence>MKEKWSRYKVALMAAGLVSCMTAALGAGIGWSNSMAEKDVVKAASKEVEENLMEGEITYSPGWKDTDLYRDHVEDADLGKKTCEKFGKDFETLTMGEVTREMTNYEEALWLLKNIGDCPLYAKHAEKKADGTTQWSLEAYIGDIYAFTGAEKVIEQFCREKSINGDTAVVSNLSEEDLIEIGIRAYNTSDHPK</sequence>
<evidence type="ECO:0000256" key="1">
    <source>
        <dbReference type="SAM" id="SignalP"/>
    </source>
</evidence>
<dbReference type="Proteomes" id="UP000095544">
    <property type="component" value="Unassembled WGS sequence"/>
</dbReference>
<dbReference type="STRING" id="39482.ERS852491_01259"/>
<keyword evidence="1" id="KW-0732">Signal</keyword>
<protein>
    <submittedName>
        <fullName evidence="2">Uncharacterized protein</fullName>
    </submittedName>
</protein>